<dbReference type="HAMAP" id="MF_02129">
    <property type="entry name" value="L_carnitine_dehydrog"/>
    <property type="match status" value="1"/>
</dbReference>
<dbReference type="InterPro" id="IPR026578">
    <property type="entry name" value="L-carnitine_dehydrogenase"/>
</dbReference>
<comment type="catalytic activity">
    <reaction evidence="7">
        <text>carnitine + NAD(+) = 3-dehydrocarnitine + NADH + H(+)</text>
        <dbReference type="Rhea" id="RHEA:19265"/>
        <dbReference type="ChEBI" id="CHEBI:15378"/>
        <dbReference type="ChEBI" id="CHEBI:17126"/>
        <dbReference type="ChEBI" id="CHEBI:57540"/>
        <dbReference type="ChEBI" id="CHEBI:57885"/>
        <dbReference type="ChEBI" id="CHEBI:57945"/>
        <dbReference type="EC" id="1.1.1.108"/>
    </reaction>
</comment>
<feature type="domain" description="3-hydroxyacyl-CoA dehydrogenase NAD binding" evidence="10">
    <location>
        <begin position="20"/>
        <end position="192"/>
    </location>
</feature>
<dbReference type="EC" id="1.1.1.108" evidence="7"/>
<evidence type="ECO:0000259" key="9">
    <source>
        <dbReference type="Pfam" id="PF00725"/>
    </source>
</evidence>
<comment type="subunit">
    <text evidence="3 7">Homodimer.</text>
</comment>
<evidence type="ECO:0000259" key="10">
    <source>
        <dbReference type="Pfam" id="PF02737"/>
    </source>
</evidence>
<dbReference type="InterPro" id="IPR008927">
    <property type="entry name" value="6-PGluconate_DH-like_C_sf"/>
</dbReference>
<evidence type="ECO:0000256" key="8">
    <source>
        <dbReference type="SAM" id="MobiDB-lite"/>
    </source>
</evidence>
<evidence type="ECO:0000256" key="7">
    <source>
        <dbReference type="HAMAP-Rule" id="MF_02129"/>
    </source>
</evidence>
<comment type="function">
    <text evidence="7">Catalyzes the NAD(+)-dependent oxidation of L-carnitine to 3-dehydrocarnitine.</text>
</comment>
<evidence type="ECO:0000256" key="3">
    <source>
        <dbReference type="ARBA" id="ARBA00011738"/>
    </source>
</evidence>
<dbReference type="GO" id="GO:0006631">
    <property type="term" value="P:fatty acid metabolic process"/>
    <property type="evidence" value="ECO:0007669"/>
    <property type="project" value="InterPro"/>
</dbReference>
<dbReference type="Pfam" id="PF13279">
    <property type="entry name" value="4HBT_2"/>
    <property type="match status" value="1"/>
</dbReference>
<dbReference type="InterPro" id="IPR006176">
    <property type="entry name" value="3-OHacyl-CoA_DH_NAD-bd"/>
</dbReference>
<accession>A0A4Y8RHQ2</accession>
<evidence type="ECO:0000256" key="1">
    <source>
        <dbReference type="ARBA" id="ARBA00004496"/>
    </source>
</evidence>
<protein>
    <recommendedName>
        <fullName evidence="7">L-carnitine dehydrogenase</fullName>
        <shortName evidence="7">CDH</shortName>
        <shortName evidence="7">L-CDH</shortName>
        <ecNumber evidence="7">1.1.1.108</ecNumber>
    </recommendedName>
</protein>
<dbReference type="UniPathway" id="UPA00117"/>
<dbReference type="GO" id="GO:0009437">
    <property type="term" value="P:carnitine metabolic process"/>
    <property type="evidence" value="ECO:0007669"/>
    <property type="project" value="UniProtKB-UniRule"/>
</dbReference>
<evidence type="ECO:0000256" key="2">
    <source>
        <dbReference type="ARBA" id="ARBA00004855"/>
    </source>
</evidence>
<dbReference type="PANTHER" id="PTHR48075:SF5">
    <property type="entry name" value="3-HYDROXYBUTYRYL-COA DEHYDROGENASE"/>
    <property type="match status" value="1"/>
</dbReference>
<keyword evidence="5 7" id="KW-0560">Oxidoreductase</keyword>
<evidence type="ECO:0000256" key="5">
    <source>
        <dbReference type="ARBA" id="ARBA00023002"/>
    </source>
</evidence>
<dbReference type="Gene3D" id="3.10.129.10">
    <property type="entry name" value="Hotdog Thioesterase"/>
    <property type="match status" value="1"/>
</dbReference>
<dbReference type="Proteomes" id="UP000298179">
    <property type="component" value="Unassembled WGS sequence"/>
</dbReference>
<keyword evidence="4 7" id="KW-0963">Cytoplasm</keyword>
<dbReference type="SUPFAM" id="SSF48179">
    <property type="entry name" value="6-phosphogluconate dehydrogenase C-terminal domain-like"/>
    <property type="match status" value="1"/>
</dbReference>
<dbReference type="Gene3D" id="3.40.50.720">
    <property type="entry name" value="NAD(P)-binding Rossmann-like Domain"/>
    <property type="match status" value="1"/>
</dbReference>
<comment type="pathway">
    <text evidence="2 7">Amine and polyamine metabolism; carnitine metabolism.</text>
</comment>
<dbReference type="InterPro" id="IPR036291">
    <property type="entry name" value="NAD(P)-bd_dom_sf"/>
</dbReference>
<dbReference type="GO" id="GO:0005737">
    <property type="term" value="C:cytoplasm"/>
    <property type="evidence" value="ECO:0007669"/>
    <property type="project" value="UniProtKB-SubCell"/>
</dbReference>
<dbReference type="Gene3D" id="1.10.1040.10">
    <property type="entry name" value="N-(1-d-carboxylethyl)-l-norvaline Dehydrogenase, domain 2"/>
    <property type="match status" value="1"/>
</dbReference>
<evidence type="ECO:0000313" key="11">
    <source>
        <dbReference type="EMBL" id="TFF22011.1"/>
    </source>
</evidence>
<dbReference type="NCBIfam" id="NF005716">
    <property type="entry name" value="PRK07531.1"/>
    <property type="match status" value="1"/>
</dbReference>
<keyword evidence="12" id="KW-1185">Reference proteome</keyword>
<evidence type="ECO:0000256" key="6">
    <source>
        <dbReference type="ARBA" id="ARBA00023027"/>
    </source>
</evidence>
<dbReference type="InterPro" id="IPR029069">
    <property type="entry name" value="HotDog_dom_sf"/>
</dbReference>
<dbReference type="Pfam" id="PF00725">
    <property type="entry name" value="3HCDH"/>
    <property type="match status" value="1"/>
</dbReference>
<dbReference type="PANTHER" id="PTHR48075">
    <property type="entry name" value="3-HYDROXYACYL-COA DEHYDROGENASE FAMILY PROTEIN"/>
    <property type="match status" value="1"/>
</dbReference>
<comment type="caution">
    <text evidence="11">The sequence shown here is derived from an EMBL/GenBank/DDBJ whole genome shotgun (WGS) entry which is preliminary data.</text>
</comment>
<dbReference type="InterPro" id="IPR006108">
    <property type="entry name" value="3HC_DH_C"/>
</dbReference>
<dbReference type="OrthoDB" id="9803287at2"/>
<reference evidence="11 12" key="1">
    <citation type="submission" date="2019-03" db="EMBL/GenBank/DDBJ databases">
        <title>Jiella endophytica sp. nov., a novel endophytic bacterium isolated from root of Ficus microcarpa Linn. f.</title>
        <authorList>
            <person name="Tuo L."/>
        </authorList>
    </citation>
    <scope>NUCLEOTIDE SEQUENCE [LARGE SCALE GENOMIC DNA]</scope>
    <source>
        <strain evidence="11 12">CBS5Q-3</strain>
    </source>
</reference>
<dbReference type="RefSeq" id="WP_134762894.1">
    <property type="nucleotide sequence ID" value="NZ_SOZD01000004.1"/>
</dbReference>
<name>A0A4Y8RHQ2_9HYPH</name>
<gene>
    <name evidence="11" type="ORF">E3C22_15290</name>
</gene>
<dbReference type="SUPFAM" id="SSF54637">
    <property type="entry name" value="Thioesterase/thiol ester dehydrase-isomerase"/>
    <property type="match status" value="1"/>
</dbReference>
<dbReference type="AlphaFoldDB" id="A0A4Y8RHQ2"/>
<feature type="domain" description="3-hydroxyacyl-CoA dehydrogenase C-terminal" evidence="9">
    <location>
        <begin position="199"/>
        <end position="266"/>
    </location>
</feature>
<sequence length="530" mass="57127">MDATNQNTAPAPARPQLQRAACIGGGVIGGGWVARFLLAGIDVAVFDPHPEAERIVGEVLANARAAYGRLTDAPLPDEGRLSFHETLEAAVAEADWIQESVPERIELKRKVLAQIDAAARPDALIGSSTSGLLPSDLQEGLRHPGRFFVAHPYNPVYLLPLVEIVGGIGTAPETVEDAVRLLEPTGMKGVPIAREIDAFVGDRLLEALWREALWLIKDGICDVETLDDVIRYSFGMRWAQMGLFQTYRIAGGEAGMRHFLGQFGPALKWPWTKLTDVVDLDDQLVDRIAAQSDAQNEGLSIRRLEQIRDDNLVGILQALKSGDGGKGWGAGRLLAEFEAGLRRRAAEADEKVDGDQNEGLKPLAVRVSPAWIDYNGHMTEHRYLQVLGDATDHVLQAIGADLAYVKAGASYYTVESHLRHLGEAKLGDTLTVTSRIVSFDDKRLHLFHRLTRAQDGAEVATGEHMLLHVDRASGKASPAPAAILSRVAALASGDAPDGEDDGIGRAIRPAAGPDRMALAQGPGATPSTRR</sequence>
<dbReference type="EMBL" id="SOZD01000004">
    <property type="protein sequence ID" value="TFF22011.1"/>
    <property type="molecule type" value="Genomic_DNA"/>
</dbReference>
<dbReference type="SUPFAM" id="SSF51735">
    <property type="entry name" value="NAD(P)-binding Rossmann-fold domains"/>
    <property type="match status" value="1"/>
</dbReference>
<proteinExistence type="inferred from homology"/>
<comment type="subcellular location">
    <subcellularLocation>
        <location evidence="1 7">Cytoplasm</location>
    </subcellularLocation>
</comment>
<dbReference type="GO" id="GO:0070403">
    <property type="term" value="F:NAD+ binding"/>
    <property type="evidence" value="ECO:0007669"/>
    <property type="project" value="InterPro"/>
</dbReference>
<dbReference type="CDD" id="cd00586">
    <property type="entry name" value="4HBT"/>
    <property type="match status" value="1"/>
</dbReference>
<organism evidence="11 12">
    <name type="scientific">Jiella endophytica</name>
    <dbReference type="NCBI Taxonomy" id="2558362"/>
    <lineage>
        <taxon>Bacteria</taxon>
        <taxon>Pseudomonadati</taxon>
        <taxon>Pseudomonadota</taxon>
        <taxon>Alphaproteobacteria</taxon>
        <taxon>Hyphomicrobiales</taxon>
        <taxon>Aurantimonadaceae</taxon>
        <taxon>Jiella</taxon>
    </lineage>
</organism>
<dbReference type="Pfam" id="PF02737">
    <property type="entry name" value="3HCDH_N"/>
    <property type="match status" value="1"/>
</dbReference>
<evidence type="ECO:0000256" key="4">
    <source>
        <dbReference type="ARBA" id="ARBA00022490"/>
    </source>
</evidence>
<dbReference type="GO" id="GO:0047728">
    <property type="term" value="F:carnitine 3-dehydrogenase activity"/>
    <property type="evidence" value="ECO:0007669"/>
    <property type="project" value="UniProtKB-UniRule"/>
</dbReference>
<evidence type="ECO:0000313" key="12">
    <source>
        <dbReference type="Proteomes" id="UP000298179"/>
    </source>
</evidence>
<feature type="binding site" evidence="7">
    <location>
        <begin position="24"/>
        <end position="29"/>
    </location>
    <ligand>
        <name>NAD(+)</name>
        <dbReference type="ChEBI" id="CHEBI:57540"/>
    </ligand>
</feature>
<feature type="region of interest" description="Disordered" evidence="8">
    <location>
        <begin position="492"/>
        <end position="530"/>
    </location>
</feature>
<comment type="similarity">
    <text evidence="7">Belongs to the 3-hydroxyacyl-CoA dehydrogenase family. L-carnitine dehydrogenase subfamily.</text>
</comment>
<keyword evidence="6 7" id="KW-0520">NAD</keyword>
<dbReference type="InterPro" id="IPR013328">
    <property type="entry name" value="6PGD_dom2"/>
</dbReference>